<reference evidence="1" key="1">
    <citation type="submission" date="2022-08" db="EMBL/GenBank/DDBJ databases">
        <title>Genome Sequence of Lecanicillium fungicola.</title>
        <authorList>
            <person name="Buettner E."/>
        </authorList>
    </citation>
    <scope>NUCLEOTIDE SEQUENCE</scope>
    <source>
        <strain evidence="1">Babe33</strain>
    </source>
</reference>
<organism evidence="1 2">
    <name type="scientific">Zarea fungicola</name>
    <dbReference type="NCBI Taxonomy" id="93591"/>
    <lineage>
        <taxon>Eukaryota</taxon>
        <taxon>Fungi</taxon>
        <taxon>Dikarya</taxon>
        <taxon>Ascomycota</taxon>
        <taxon>Pezizomycotina</taxon>
        <taxon>Sordariomycetes</taxon>
        <taxon>Hypocreomycetidae</taxon>
        <taxon>Hypocreales</taxon>
        <taxon>Cordycipitaceae</taxon>
        <taxon>Zarea</taxon>
    </lineage>
</organism>
<comment type="caution">
    <text evidence="1">The sequence shown here is derived from an EMBL/GenBank/DDBJ whole genome shotgun (WGS) entry which is preliminary data.</text>
</comment>
<sequence length="184" mass="19841">MKTCTSATLLVLAGAASSIACDAPTINPTTLEVIKTLEGFRSDLYDDGYGTQHVGYGHACQKKDCAEVKYPIPISNADAEKLLLADLKGREGCVAENVDNKIVLNANQYGALVSFVFNVGCGNFADSTLLKRLNAGEKPSTVIEEELPQWRLAGGKIAPGLVERRKQEIALFNTPTSEPARRRN</sequence>
<evidence type="ECO:0000313" key="2">
    <source>
        <dbReference type="Proteomes" id="UP001143910"/>
    </source>
</evidence>
<proteinExistence type="predicted"/>
<evidence type="ECO:0000313" key="1">
    <source>
        <dbReference type="EMBL" id="KAJ2978999.1"/>
    </source>
</evidence>
<name>A0ACC1NKQ4_9HYPO</name>
<gene>
    <name evidence="1" type="ORF">NQ176_g3508</name>
</gene>
<dbReference type="EMBL" id="JANJQO010000324">
    <property type="protein sequence ID" value="KAJ2978999.1"/>
    <property type="molecule type" value="Genomic_DNA"/>
</dbReference>
<protein>
    <submittedName>
        <fullName evidence="1">Uncharacterized protein</fullName>
    </submittedName>
</protein>
<dbReference type="Proteomes" id="UP001143910">
    <property type="component" value="Unassembled WGS sequence"/>
</dbReference>
<keyword evidence="2" id="KW-1185">Reference proteome</keyword>
<accession>A0ACC1NKQ4</accession>